<dbReference type="SUPFAM" id="SSF57256">
    <property type="entry name" value="Elafin-like"/>
    <property type="match status" value="1"/>
</dbReference>
<keyword evidence="10" id="KW-0062">Aspartic protease inhibitor</keyword>
<reference evidence="13 14" key="2">
    <citation type="journal article" date="2012" name="Nature">
        <title>Insights into hominid evolution from the gorilla genome sequence.</title>
        <authorList>
            <person name="Scally A."/>
            <person name="Dutheil J.Y."/>
            <person name="Hillier L.W."/>
            <person name="Jordan G.E."/>
            <person name="Goodhead I."/>
            <person name="Herrero J."/>
            <person name="Hobolth A."/>
            <person name="Lappalainen T."/>
            <person name="Mailund T."/>
            <person name="Marques-Bonet T."/>
            <person name="McCarthy S."/>
            <person name="Montgomery S.H."/>
            <person name="Schwalie P.C."/>
            <person name="Tang Y.A."/>
            <person name="Ward M.C."/>
            <person name="Xue Y."/>
            <person name="Yngvadottir B."/>
            <person name="Alkan C."/>
            <person name="Andersen L.N."/>
            <person name="Ayub Q."/>
            <person name="Ball E.V."/>
            <person name="Beal K."/>
            <person name="Bradley B.J."/>
            <person name="Chen Y."/>
            <person name="Clee C.M."/>
            <person name="Fitzgerald S."/>
            <person name="Graves T.A."/>
            <person name="Gu Y."/>
            <person name="Heath P."/>
            <person name="Heger A."/>
            <person name="Karakoc E."/>
            <person name="Kolb-Kokocinski A."/>
            <person name="Laird G.K."/>
            <person name="Lunter G."/>
            <person name="Meader S."/>
            <person name="Mort M."/>
            <person name="Mullikin J.C."/>
            <person name="Munch K."/>
            <person name="O'Connor T.D."/>
            <person name="Phillips A.D."/>
            <person name="Prado-Martinez J."/>
            <person name="Rogers A.S."/>
            <person name="Sajjadian S."/>
            <person name="Schmidt D."/>
            <person name="Shaw K."/>
            <person name="Simpson J.T."/>
            <person name="Stenson P.D."/>
            <person name="Turner D.J."/>
            <person name="Vigilant L."/>
            <person name="Vilella A.J."/>
            <person name="Whitener W."/>
            <person name="Zhu B."/>
            <person name="Cooper D.N."/>
            <person name="de Jong P."/>
            <person name="Dermitzakis E.T."/>
            <person name="Eichler E.E."/>
            <person name="Flicek P."/>
            <person name="Goldman N."/>
            <person name="Mundy N.I."/>
            <person name="Ning Z."/>
            <person name="Odom D.T."/>
            <person name="Ponting C.P."/>
            <person name="Quail M.A."/>
            <person name="Ryder O.A."/>
            <person name="Searle S.M."/>
            <person name="Warren W.C."/>
            <person name="Wilson R.K."/>
            <person name="Schierup M.H."/>
            <person name="Rogers J."/>
            <person name="Tyler-Smith C."/>
            <person name="Durbin R."/>
        </authorList>
    </citation>
    <scope>NUCLEOTIDE SEQUENCE [LARGE SCALE GENOMIC DNA]</scope>
</reference>
<evidence type="ECO:0000256" key="4">
    <source>
        <dbReference type="ARBA" id="ARBA00022729"/>
    </source>
</evidence>
<evidence type="ECO:0000259" key="12">
    <source>
        <dbReference type="PROSITE" id="PS51390"/>
    </source>
</evidence>
<feature type="domain" description="WAP" evidence="12">
    <location>
        <begin position="29"/>
        <end position="74"/>
    </location>
</feature>
<feature type="chain" id="PRO_5014188073" description="WAP four-disulfide core domain protein 2" evidence="11">
    <location>
        <begin position="31"/>
        <end position="102"/>
    </location>
</feature>
<evidence type="ECO:0000256" key="2">
    <source>
        <dbReference type="ARBA" id="ARBA00022525"/>
    </source>
</evidence>
<evidence type="ECO:0000256" key="9">
    <source>
        <dbReference type="ARBA" id="ARBA00040032"/>
    </source>
</evidence>
<keyword evidence="2" id="KW-0964">Secreted</keyword>
<dbReference type="InterPro" id="IPR008197">
    <property type="entry name" value="WAP_dom"/>
</dbReference>
<reference evidence="13" key="4">
    <citation type="submission" date="2025-09" db="UniProtKB">
        <authorList>
            <consortium name="Ensembl"/>
        </authorList>
    </citation>
    <scope>IDENTIFICATION</scope>
</reference>
<dbReference type="Pfam" id="PF00095">
    <property type="entry name" value="WAP"/>
    <property type="match status" value="1"/>
</dbReference>
<evidence type="ECO:0000256" key="5">
    <source>
        <dbReference type="ARBA" id="ARBA00022737"/>
    </source>
</evidence>
<dbReference type="Ensembl" id="ENSGGOT00000055341.1">
    <property type="protein sequence ID" value="ENSGGOP00000038931.1"/>
    <property type="gene ID" value="ENSGGOG00000004175.3"/>
</dbReference>
<proteinExistence type="predicted"/>
<dbReference type="GeneTree" id="ENSGT00730000111410"/>
<keyword evidence="5" id="KW-0677">Repeat</keyword>
<dbReference type="PRINTS" id="PR00003">
    <property type="entry name" value="4DISULPHCORE"/>
</dbReference>
<evidence type="ECO:0000256" key="1">
    <source>
        <dbReference type="ARBA" id="ARBA00004613"/>
    </source>
</evidence>
<dbReference type="SMR" id="A0A2I2YVH3"/>
<dbReference type="PROSITE" id="PS51390">
    <property type="entry name" value="WAP"/>
    <property type="match status" value="1"/>
</dbReference>
<dbReference type="PANTHER" id="PTHR19441:SF34">
    <property type="entry name" value="WAP FOUR-DISULFIDE CORE DOMAIN PROTEIN 2"/>
    <property type="match status" value="1"/>
</dbReference>
<dbReference type="GO" id="GO:0005576">
    <property type="term" value="C:extracellular region"/>
    <property type="evidence" value="ECO:0007669"/>
    <property type="project" value="UniProtKB-SubCell"/>
</dbReference>
<protein>
    <recommendedName>
        <fullName evidence="9">WAP four-disulfide core domain protein 2</fullName>
    </recommendedName>
</protein>
<comment type="subcellular location">
    <subcellularLocation>
        <location evidence="1">Secreted</location>
    </subcellularLocation>
</comment>
<dbReference type="AlphaFoldDB" id="A0A2I2YVH3"/>
<dbReference type="Bgee" id="ENSGGOG00000004175">
    <property type="expression patterns" value="Expressed in adult mammalian kidney and 5 other cell types or tissues"/>
</dbReference>
<evidence type="ECO:0000256" key="11">
    <source>
        <dbReference type="SAM" id="SignalP"/>
    </source>
</evidence>
<dbReference type="GO" id="GO:0019828">
    <property type="term" value="F:aspartic-type endopeptidase inhibitor activity"/>
    <property type="evidence" value="ECO:0007669"/>
    <property type="project" value="UniProtKB-KW"/>
</dbReference>
<evidence type="ECO:0000256" key="10">
    <source>
        <dbReference type="ARBA" id="ARBA00043261"/>
    </source>
</evidence>
<dbReference type="Gene3D" id="4.10.75.10">
    <property type="entry name" value="Elafin-like"/>
    <property type="match status" value="1"/>
</dbReference>
<accession>A0A2I2YVH3</accession>
<dbReference type="Proteomes" id="UP000001519">
    <property type="component" value="Chromosome 20"/>
</dbReference>
<dbReference type="FunFam" id="4.10.75.10:FF:000001">
    <property type="entry name" value="Anosmin 1"/>
    <property type="match status" value="1"/>
</dbReference>
<keyword evidence="3" id="KW-0646">Protease inhibitor</keyword>
<keyword evidence="7" id="KW-1015">Disulfide bond</keyword>
<dbReference type="PANTHER" id="PTHR19441">
    <property type="entry name" value="WHEY ACDIC PROTEIN WAP"/>
    <property type="match status" value="1"/>
</dbReference>
<keyword evidence="6" id="KW-0722">Serine protease inhibitor</keyword>
<sequence>MPACRLGPLAAALLLSLLLFGFTLVSGTGAEKTGVCPELQADQNCTQECVSDSECADNLKCCSAGCATFCSLPNALFHWHLKTRRLWEISGPRPRRPTWDSS</sequence>
<feature type="signal peptide" evidence="11">
    <location>
        <begin position="1"/>
        <end position="30"/>
    </location>
</feature>
<evidence type="ECO:0000256" key="8">
    <source>
        <dbReference type="ARBA" id="ARBA00038536"/>
    </source>
</evidence>
<comment type="subunit">
    <text evidence="8">Homotrimer; disulfide-linked.</text>
</comment>
<gene>
    <name evidence="13" type="primary">WFDC2</name>
</gene>
<keyword evidence="4 11" id="KW-0732">Signal</keyword>
<keyword evidence="14" id="KW-1185">Reference proteome</keyword>
<evidence type="ECO:0000256" key="6">
    <source>
        <dbReference type="ARBA" id="ARBA00022900"/>
    </source>
</evidence>
<dbReference type="EMBL" id="CABD030116971">
    <property type="status" value="NOT_ANNOTATED_CDS"/>
    <property type="molecule type" value="Genomic_DNA"/>
</dbReference>
<dbReference type="InterPro" id="IPR050514">
    <property type="entry name" value="WAP_four-disulfide_core"/>
</dbReference>
<dbReference type="GO" id="GO:0004867">
    <property type="term" value="F:serine-type endopeptidase inhibitor activity"/>
    <property type="evidence" value="ECO:0007669"/>
    <property type="project" value="UniProtKB-KW"/>
</dbReference>
<dbReference type="SMART" id="SM00217">
    <property type="entry name" value="WAP"/>
    <property type="match status" value="1"/>
</dbReference>
<organism evidence="13 14">
    <name type="scientific">Gorilla gorilla gorilla</name>
    <name type="common">Western lowland gorilla</name>
    <dbReference type="NCBI Taxonomy" id="9595"/>
    <lineage>
        <taxon>Eukaryota</taxon>
        <taxon>Metazoa</taxon>
        <taxon>Chordata</taxon>
        <taxon>Craniata</taxon>
        <taxon>Vertebrata</taxon>
        <taxon>Euteleostomi</taxon>
        <taxon>Mammalia</taxon>
        <taxon>Eutheria</taxon>
        <taxon>Euarchontoglires</taxon>
        <taxon>Primates</taxon>
        <taxon>Haplorrhini</taxon>
        <taxon>Catarrhini</taxon>
        <taxon>Hominidae</taxon>
        <taxon>Gorilla</taxon>
    </lineage>
</organism>
<reference evidence="13" key="3">
    <citation type="submission" date="2025-08" db="UniProtKB">
        <authorList>
            <consortium name="Ensembl"/>
        </authorList>
    </citation>
    <scope>IDENTIFICATION</scope>
</reference>
<name>A0A2I2YVH3_GORGO</name>
<evidence type="ECO:0000313" key="14">
    <source>
        <dbReference type="Proteomes" id="UP000001519"/>
    </source>
</evidence>
<reference evidence="14" key="1">
    <citation type="submission" date="2011-05" db="EMBL/GenBank/DDBJ databases">
        <title>Insights into the evolution of the great apes provided by the gorilla genome.</title>
        <authorList>
            <person name="Scally A."/>
        </authorList>
    </citation>
    <scope>NUCLEOTIDE SEQUENCE [LARGE SCALE GENOMIC DNA]</scope>
</reference>
<evidence type="ECO:0000313" key="13">
    <source>
        <dbReference type="Ensembl" id="ENSGGOP00000038931.1"/>
    </source>
</evidence>
<evidence type="ECO:0000256" key="3">
    <source>
        <dbReference type="ARBA" id="ARBA00022690"/>
    </source>
</evidence>
<evidence type="ECO:0000256" key="7">
    <source>
        <dbReference type="ARBA" id="ARBA00023157"/>
    </source>
</evidence>
<dbReference type="InterPro" id="IPR036645">
    <property type="entry name" value="Elafin-like_sf"/>
</dbReference>